<dbReference type="PIRSF" id="PIRSF019693">
    <property type="entry name" value="VAMP-associated"/>
    <property type="match status" value="1"/>
</dbReference>
<proteinExistence type="inferred from homology"/>
<dbReference type="PANTHER" id="PTHR10809:SF160">
    <property type="entry name" value="VESICLE-ASSOCIATED PROTEIN 1-3"/>
    <property type="match status" value="1"/>
</dbReference>
<dbReference type="GO" id="GO:0090158">
    <property type="term" value="P:endoplasmic reticulum membrane organization"/>
    <property type="evidence" value="ECO:0007669"/>
    <property type="project" value="TreeGrafter"/>
</dbReference>
<evidence type="ECO:0000313" key="4">
    <source>
        <dbReference type="EMBL" id="MQM16663.1"/>
    </source>
</evidence>
<dbReference type="OrthoDB" id="264603at2759"/>
<keyword evidence="5" id="KW-1185">Reference proteome</keyword>
<dbReference type="Proteomes" id="UP000652761">
    <property type="component" value="Unassembled WGS sequence"/>
</dbReference>
<evidence type="ECO:0000313" key="5">
    <source>
        <dbReference type="Proteomes" id="UP000652761"/>
    </source>
</evidence>
<dbReference type="Pfam" id="PF00635">
    <property type="entry name" value="Motile_Sperm"/>
    <property type="match status" value="2"/>
</dbReference>
<dbReference type="SUPFAM" id="SSF49354">
    <property type="entry name" value="PapD-like"/>
    <property type="match status" value="2"/>
</dbReference>
<comment type="similarity">
    <text evidence="1">Belongs to the VAMP-associated protein (VAP) (TC 9.B.17) family.</text>
</comment>
<reference evidence="4" key="1">
    <citation type="submission" date="2017-07" db="EMBL/GenBank/DDBJ databases">
        <title>Taro Niue Genome Assembly and Annotation.</title>
        <authorList>
            <person name="Atibalentja N."/>
            <person name="Keating K."/>
            <person name="Fields C.J."/>
        </authorList>
    </citation>
    <scope>NUCLEOTIDE SEQUENCE</scope>
    <source>
        <strain evidence="4">Niue_2</strain>
        <tissue evidence="4">Leaf</tissue>
    </source>
</reference>
<dbReference type="InterPro" id="IPR000535">
    <property type="entry name" value="MSP_dom"/>
</dbReference>
<evidence type="ECO:0000256" key="1">
    <source>
        <dbReference type="ARBA" id="ARBA00008932"/>
    </source>
</evidence>
<dbReference type="GO" id="GO:0005789">
    <property type="term" value="C:endoplasmic reticulum membrane"/>
    <property type="evidence" value="ECO:0007669"/>
    <property type="project" value="InterPro"/>
</dbReference>
<organism evidence="4 5">
    <name type="scientific">Colocasia esculenta</name>
    <name type="common">Wild taro</name>
    <name type="synonym">Arum esculentum</name>
    <dbReference type="NCBI Taxonomy" id="4460"/>
    <lineage>
        <taxon>Eukaryota</taxon>
        <taxon>Viridiplantae</taxon>
        <taxon>Streptophyta</taxon>
        <taxon>Embryophyta</taxon>
        <taxon>Tracheophyta</taxon>
        <taxon>Spermatophyta</taxon>
        <taxon>Magnoliopsida</taxon>
        <taxon>Liliopsida</taxon>
        <taxon>Araceae</taxon>
        <taxon>Aroideae</taxon>
        <taxon>Colocasieae</taxon>
        <taxon>Colocasia</taxon>
    </lineage>
</organism>
<sequence length="296" mass="32893">MNSGNLLSVQPSELKFPFELKKQSSCSMQLTNKTDQYVAFKVFIASTAELIYFLVYWDGGVENGVKTTNPKKYCVRPNTGVVLPGTTCDITGDPMVAVTKLLCRFVFLGFLDFCIHFSVDFLSETLVTMQAQKEAPPDFQCKDKFLIQSVITESATMAKDINSEMFNKAPGKSVDEFKMRVVYIPANPPSPVPEEPEEGLSPRSTMLENGSQMSFASDALSRSFEDPFKDNDSEASSVVSKLTEEKTYAIQQNQKLWQEMELLRKESRSEGGGFSVMVVVLVGLLGVLVGYLIKKT</sequence>
<name>A0A843XBI3_COLES</name>
<dbReference type="GO" id="GO:0005886">
    <property type="term" value="C:plasma membrane"/>
    <property type="evidence" value="ECO:0007669"/>
    <property type="project" value="TreeGrafter"/>
</dbReference>
<evidence type="ECO:0000259" key="3">
    <source>
        <dbReference type="PROSITE" id="PS50202"/>
    </source>
</evidence>
<gene>
    <name evidence="4" type="ORF">Taro_049621</name>
</gene>
<evidence type="ECO:0000256" key="2">
    <source>
        <dbReference type="SAM" id="Phobius"/>
    </source>
</evidence>
<keyword evidence="2" id="KW-0812">Transmembrane</keyword>
<comment type="caution">
    <text evidence="4">The sequence shown here is derived from an EMBL/GenBank/DDBJ whole genome shotgun (WGS) entry which is preliminary data.</text>
</comment>
<dbReference type="AlphaFoldDB" id="A0A843XBI3"/>
<dbReference type="EMBL" id="NMUH01007113">
    <property type="protein sequence ID" value="MQM16663.1"/>
    <property type="molecule type" value="Genomic_DNA"/>
</dbReference>
<dbReference type="GO" id="GO:0061817">
    <property type="term" value="P:endoplasmic reticulum-plasma membrane tethering"/>
    <property type="evidence" value="ECO:0007669"/>
    <property type="project" value="TreeGrafter"/>
</dbReference>
<dbReference type="PANTHER" id="PTHR10809">
    <property type="entry name" value="VESICLE-ASSOCIATED MEMBRANE PROTEIN-ASSOCIATED PROTEIN"/>
    <property type="match status" value="1"/>
</dbReference>
<dbReference type="Gene3D" id="2.60.40.10">
    <property type="entry name" value="Immunoglobulins"/>
    <property type="match status" value="1"/>
</dbReference>
<keyword evidence="2" id="KW-1133">Transmembrane helix</keyword>
<feature type="transmembrane region" description="Helical" evidence="2">
    <location>
        <begin position="272"/>
        <end position="293"/>
    </location>
</feature>
<protein>
    <recommendedName>
        <fullName evidence="3">MSP domain-containing protein</fullName>
    </recommendedName>
</protein>
<dbReference type="InterPro" id="IPR013783">
    <property type="entry name" value="Ig-like_fold"/>
</dbReference>
<keyword evidence="2" id="KW-0472">Membrane</keyword>
<feature type="domain" description="MSP" evidence="3">
    <location>
        <begin position="6"/>
        <end position="184"/>
    </location>
</feature>
<dbReference type="InterPro" id="IPR016763">
    <property type="entry name" value="VAP"/>
</dbReference>
<dbReference type="InterPro" id="IPR008962">
    <property type="entry name" value="PapD-like_sf"/>
</dbReference>
<accession>A0A843XBI3</accession>
<dbReference type="PROSITE" id="PS50202">
    <property type="entry name" value="MSP"/>
    <property type="match status" value="1"/>
</dbReference>